<dbReference type="Gene3D" id="1.10.3720.10">
    <property type="entry name" value="MetI-like"/>
    <property type="match status" value="1"/>
</dbReference>
<gene>
    <name evidence="9" type="ORF">KTH90_05565</name>
</gene>
<dbReference type="CDD" id="cd06261">
    <property type="entry name" value="TM_PBP2"/>
    <property type="match status" value="1"/>
</dbReference>
<dbReference type="Proteomes" id="UP001314681">
    <property type="component" value="Unassembled WGS sequence"/>
</dbReference>
<evidence type="ECO:0000256" key="2">
    <source>
        <dbReference type="ARBA" id="ARBA00022448"/>
    </source>
</evidence>
<dbReference type="SUPFAM" id="SSF161098">
    <property type="entry name" value="MetI-like"/>
    <property type="match status" value="1"/>
</dbReference>
<dbReference type="EMBL" id="JAHQCX010000003">
    <property type="protein sequence ID" value="MBU9725480.1"/>
    <property type="molecule type" value="Genomic_DNA"/>
</dbReference>
<keyword evidence="5 7" id="KW-1133">Transmembrane helix</keyword>
<dbReference type="RefSeq" id="WP_238726414.1">
    <property type="nucleotide sequence ID" value="NZ_JAHQCX010000003.1"/>
</dbReference>
<evidence type="ECO:0000256" key="3">
    <source>
        <dbReference type="ARBA" id="ARBA00022475"/>
    </source>
</evidence>
<evidence type="ECO:0000256" key="6">
    <source>
        <dbReference type="ARBA" id="ARBA00023136"/>
    </source>
</evidence>
<name>A0ABS6K4M3_9FIRM</name>
<proteinExistence type="inferred from homology"/>
<feature type="transmembrane region" description="Helical" evidence="7">
    <location>
        <begin position="108"/>
        <end position="131"/>
    </location>
</feature>
<evidence type="ECO:0000313" key="10">
    <source>
        <dbReference type="Proteomes" id="UP001314681"/>
    </source>
</evidence>
<evidence type="ECO:0000256" key="7">
    <source>
        <dbReference type="RuleBase" id="RU363032"/>
    </source>
</evidence>
<keyword evidence="2 7" id="KW-0813">Transport</keyword>
<keyword evidence="6 7" id="KW-0472">Membrane</keyword>
<dbReference type="InterPro" id="IPR000515">
    <property type="entry name" value="MetI-like"/>
</dbReference>
<feature type="transmembrane region" description="Helical" evidence="7">
    <location>
        <begin position="188"/>
        <end position="209"/>
    </location>
</feature>
<dbReference type="PROSITE" id="PS50928">
    <property type="entry name" value="ABC_TM1"/>
    <property type="match status" value="1"/>
</dbReference>
<comment type="caution">
    <text evidence="9">The sequence shown here is derived from an EMBL/GenBank/DDBJ whole genome shotgun (WGS) entry which is preliminary data.</text>
</comment>
<feature type="domain" description="ABC transmembrane type-1" evidence="8">
    <location>
        <begin position="73"/>
        <end position="265"/>
    </location>
</feature>
<feature type="transmembrane region" description="Helical" evidence="7">
    <location>
        <begin position="77"/>
        <end position="96"/>
    </location>
</feature>
<dbReference type="PANTHER" id="PTHR43744:SF12">
    <property type="entry name" value="ABC TRANSPORTER PERMEASE PROTEIN MG189-RELATED"/>
    <property type="match status" value="1"/>
</dbReference>
<keyword evidence="10" id="KW-1185">Reference proteome</keyword>
<evidence type="ECO:0000256" key="1">
    <source>
        <dbReference type="ARBA" id="ARBA00004651"/>
    </source>
</evidence>
<keyword evidence="3" id="KW-1003">Cell membrane</keyword>
<dbReference type="Pfam" id="PF00528">
    <property type="entry name" value="BPD_transp_1"/>
    <property type="match status" value="1"/>
</dbReference>
<organism evidence="9 10">
    <name type="scientific">Diplocloster modestus</name>
    <dbReference type="NCBI Taxonomy" id="2850322"/>
    <lineage>
        <taxon>Bacteria</taxon>
        <taxon>Bacillati</taxon>
        <taxon>Bacillota</taxon>
        <taxon>Clostridia</taxon>
        <taxon>Lachnospirales</taxon>
        <taxon>Lachnospiraceae</taxon>
        <taxon>Diplocloster</taxon>
    </lineage>
</organism>
<reference evidence="9 10" key="1">
    <citation type="submission" date="2021-06" db="EMBL/GenBank/DDBJ databases">
        <title>Description of novel taxa of the family Lachnospiraceae.</title>
        <authorList>
            <person name="Chaplin A.V."/>
            <person name="Sokolova S.R."/>
            <person name="Pikina A.P."/>
            <person name="Korzhanova M."/>
            <person name="Belova V."/>
            <person name="Korostin D."/>
            <person name="Efimov B.A."/>
        </authorList>
    </citation>
    <scope>NUCLEOTIDE SEQUENCE [LARGE SCALE GENOMIC DNA]</scope>
    <source>
        <strain evidence="9 10">ASD4241</strain>
    </source>
</reference>
<evidence type="ECO:0000313" key="9">
    <source>
        <dbReference type="EMBL" id="MBU9725480.1"/>
    </source>
</evidence>
<evidence type="ECO:0000259" key="8">
    <source>
        <dbReference type="PROSITE" id="PS50928"/>
    </source>
</evidence>
<sequence length="280" mass="31499">MKAKNRTNPVRIIIFIILVLGAATMVIPFLWMLSTSLKESNLVYQIPPQWIPDPVDWHNYVEVWKNSNLLSGLKNSVIVSGSVVIVGTVSSTMAAFSFAKLTFPGKKYFFMALLSTMMIPIVVLLVPQYIIYTKIKWINTLLPLMVPGMLGNASMIFFLRQYMTGLPTELIEAAKIDGCGYFRTYYQIFLPLSKPAVISNVIMIFMATWNDYFGPMVFVNDAKKQTVQVAISMLNSYYENQTDVPVVMAAALIAVLPVLLLFIFCQKYFTESFAMSGIKG</sequence>
<comment type="subcellular location">
    <subcellularLocation>
        <location evidence="1 7">Cell membrane</location>
        <topology evidence="1 7">Multi-pass membrane protein</topology>
    </subcellularLocation>
</comment>
<feature type="transmembrane region" description="Helical" evidence="7">
    <location>
        <begin position="244"/>
        <end position="265"/>
    </location>
</feature>
<dbReference type="InterPro" id="IPR035906">
    <property type="entry name" value="MetI-like_sf"/>
</dbReference>
<evidence type="ECO:0000256" key="5">
    <source>
        <dbReference type="ARBA" id="ARBA00022989"/>
    </source>
</evidence>
<keyword evidence="4 7" id="KW-0812">Transmembrane</keyword>
<feature type="transmembrane region" description="Helical" evidence="7">
    <location>
        <begin position="137"/>
        <end position="159"/>
    </location>
</feature>
<accession>A0ABS6K4M3</accession>
<evidence type="ECO:0000256" key="4">
    <source>
        <dbReference type="ARBA" id="ARBA00022692"/>
    </source>
</evidence>
<protein>
    <submittedName>
        <fullName evidence="9">Carbohydrate ABC transporter permease</fullName>
    </submittedName>
</protein>
<comment type="similarity">
    <text evidence="7">Belongs to the binding-protein-dependent transport system permease family.</text>
</comment>
<feature type="transmembrane region" description="Helical" evidence="7">
    <location>
        <begin position="12"/>
        <end position="33"/>
    </location>
</feature>
<dbReference type="PANTHER" id="PTHR43744">
    <property type="entry name" value="ABC TRANSPORTER PERMEASE PROTEIN MG189-RELATED-RELATED"/>
    <property type="match status" value="1"/>
</dbReference>